<feature type="transmembrane region" description="Helical" evidence="11">
    <location>
        <begin position="120"/>
        <end position="144"/>
    </location>
</feature>
<feature type="compositionally biased region" description="Low complexity" evidence="10">
    <location>
        <begin position="349"/>
        <end position="371"/>
    </location>
</feature>
<keyword evidence="7" id="KW-0325">Glycoprotein</keyword>
<feature type="transmembrane region" description="Helical" evidence="11">
    <location>
        <begin position="302"/>
        <end position="327"/>
    </location>
</feature>
<keyword evidence="3 11" id="KW-0812">Transmembrane</keyword>
<evidence type="ECO:0000256" key="11">
    <source>
        <dbReference type="SAM" id="Phobius"/>
    </source>
</evidence>
<feature type="domain" description="G-protein coupled receptors family 1 profile" evidence="12">
    <location>
        <begin position="66"/>
        <end position="324"/>
    </location>
</feature>
<name>A0A8C4NAG7_EPTBU</name>
<dbReference type="AlphaFoldDB" id="A0A8C4NAG7"/>
<dbReference type="SMART" id="SM01381">
    <property type="entry name" value="7TM_GPCR_Srsx"/>
    <property type="match status" value="1"/>
</dbReference>
<feature type="transmembrane region" description="Helical" evidence="11">
    <location>
        <begin position="175"/>
        <end position="197"/>
    </location>
</feature>
<keyword evidence="6 11" id="KW-0472">Membrane</keyword>
<dbReference type="Pfam" id="PF00001">
    <property type="entry name" value="7tm_1"/>
    <property type="match status" value="1"/>
</dbReference>
<keyword evidence="2" id="KW-1003">Cell membrane</keyword>
<evidence type="ECO:0000256" key="9">
    <source>
        <dbReference type="PIRSR" id="PIRSR604061-50"/>
    </source>
</evidence>
<dbReference type="Gene3D" id="1.20.1070.10">
    <property type="entry name" value="Rhodopsin 7-helix transmembrane proteins"/>
    <property type="match status" value="1"/>
</dbReference>
<dbReference type="GO" id="GO:0005886">
    <property type="term" value="C:plasma membrane"/>
    <property type="evidence" value="ECO:0007669"/>
    <property type="project" value="UniProtKB-SubCell"/>
</dbReference>
<keyword evidence="5" id="KW-0297">G-protein coupled receptor</keyword>
<feature type="transmembrane region" description="Helical" evidence="11">
    <location>
        <begin position="87"/>
        <end position="108"/>
    </location>
</feature>
<dbReference type="InterPro" id="IPR000276">
    <property type="entry name" value="GPCR_Rhodpsn"/>
</dbReference>
<proteinExistence type="predicted"/>
<evidence type="ECO:0000256" key="6">
    <source>
        <dbReference type="ARBA" id="ARBA00023136"/>
    </source>
</evidence>
<reference evidence="13" key="2">
    <citation type="submission" date="2025-09" db="UniProtKB">
        <authorList>
            <consortium name="Ensembl"/>
        </authorList>
    </citation>
    <scope>IDENTIFICATION</scope>
</reference>
<dbReference type="InterPro" id="IPR017452">
    <property type="entry name" value="GPCR_Rhodpsn_7TM"/>
</dbReference>
<dbReference type="Ensembl" id="ENSEBUT00000003567.1">
    <property type="protein sequence ID" value="ENSEBUP00000003202.1"/>
    <property type="gene ID" value="ENSEBUG00000002357.1"/>
</dbReference>
<organism evidence="13 14">
    <name type="scientific">Eptatretus burgeri</name>
    <name type="common">Inshore hagfish</name>
    <dbReference type="NCBI Taxonomy" id="7764"/>
    <lineage>
        <taxon>Eukaryota</taxon>
        <taxon>Metazoa</taxon>
        <taxon>Chordata</taxon>
        <taxon>Craniata</taxon>
        <taxon>Vertebrata</taxon>
        <taxon>Cyclostomata</taxon>
        <taxon>Myxini</taxon>
        <taxon>Myxiniformes</taxon>
        <taxon>Myxinidae</taxon>
        <taxon>Eptatretinae</taxon>
        <taxon>Eptatretus</taxon>
    </lineage>
</organism>
<dbReference type="GeneTree" id="ENSGT01050000244887"/>
<evidence type="ECO:0000313" key="14">
    <source>
        <dbReference type="Proteomes" id="UP000694388"/>
    </source>
</evidence>
<evidence type="ECO:0000313" key="13">
    <source>
        <dbReference type="Ensembl" id="ENSEBUP00000003202.1"/>
    </source>
</evidence>
<dbReference type="InterPro" id="IPR004061">
    <property type="entry name" value="S1P_rcpt"/>
</dbReference>
<evidence type="ECO:0000256" key="5">
    <source>
        <dbReference type="ARBA" id="ARBA00023040"/>
    </source>
</evidence>
<feature type="transmembrane region" description="Helical" evidence="11">
    <location>
        <begin position="50"/>
        <end position="75"/>
    </location>
</feature>
<dbReference type="GO" id="GO:0038036">
    <property type="term" value="F:sphingosine-1-phosphate receptor activity"/>
    <property type="evidence" value="ECO:0007669"/>
    <property type="project" value="InterPro"/>
</dbReference>
<dbReference type="PROSITE" id="PS50262">
    <property type="entry name" value="G_PROTEIN_RECEP_F1_2"/>
    <property type="match status" value="1"/>
</dbReference>
<evidence type="ECO:0000259" key="12">
    <source>
        <dbReference type="PROSITE" id="PS50262"/>
    </source>
</evidence>
<evidence type="ECO:0000256" key="10">
    <source>
        <dbReference type="SAM" id="MobiDB-lite"/>
    </source>
</evidence>
<evidence type="ECO:0000256" key="2">
    <source>
        <dbReference type="ARBA" id="ARBA00022475"/>
    </source>
</evidence>
<dbReference type="PRINTS" id="PR00237">
    <property type="entry name" value="GPCRRHODOPSN"/>
</dbReference>
<feature type="transmembrane region" description="Helical" evidence="11">
    <location>
        <begin position="271"/>
        <end position="290"/>
    </location>
</feature>
<keyword evidence="14" id="KW-1185">Reference proteome</keyword>
<comment type="subcellular location">
    <subcellularLocation>
        <location evidence="1">Cell membrane</location>
        <topology evidence="1">Multi-pass membrane protein</topology>
    </subcellularLocation>
</comment>
<dbReference type="Proteomes" id="UP000694388">
    <property type="component" value="Unplaced"/>
</dbReference>
<accession>A0A8C4NAG7</accession>
<keyword evidence="4 11" id="KW-1133">Transmembrane helix</keyword>
<evidence type="ECO:0000256" key="8">
    <source>
        <dbReference type="ARBA" id="ARBA00023224"/>
    </source>
</evidence>
<feature type="disulfide bond" evidence="9">
    <location>
        <begin position="199"/>
        <end position="206"/>
    </location>
</feature>
<sequence>MTAGGAMDLPSNSSPFSPSSCLKVECTVFLHYNYTGKLAHRSQSSSSDGWAMVAALITLCILIALENLMVLAALFRAGKLRSPSYCLIGSLAVADMMAAAAYASNVALSGPRTLTLSPEAWFAREGGCFAALAASVFGFLALAVERCLAVGKFKPASMAGGGTSLGSKWIAQVRVTIVIVTCWLCAGLLAALPIIGWNCLGNMDDCSIILPLYAKSYLLFCISLFSLVMVLAVCLYISIYRAVCNGDGSVSKNQIPGSQTSRRTLALHRTLIIVVGVFIVCWAPLFAFLALDVACNGEDCPILFKANAVIILAVLNSGANPVIYAASSREMRRAFKRLICCCSSHKKSSTSSGDGPSSGSSASTFTRTSGGPCSPLRRGFAPGKVKNAINTGENIESPVQSPIQSPTSPISMTFPLMLSPHNHHGFPVS</sequence>
<feature type="transmembrane region" description="Helical" evidence="11">
    <location>
        <begin position="217"/>
        <end position="239"/>
    </location>
</feature>
<dbReference type="PANTHER" id="PTHR22750">
    <property type="entry name" value="G-PROTEIN COUPLED RECEPTOR"/>
    <property type="match status" value="1"/>
</dbReference>
<keyword evidence="5" id="KW-0675">Receptor</keyword>
<evidence type="ECO:0000256" key="7">
    <source>
        <dbReference type="ARBA" id="ARBA00023180"/>
    </source>
</evidence>
<dbReference type="OMA" id="DIRMCPI"/>
<dbReference type="SUPFAM" id="SSF81321">
    <property type="entry name" value="Family A G protein-coupled receptor-like"/>
    <property type="match status" value="1"/>
</dbReference>
<dbReference type="PRINTS" id="PR01523">
    <property type="entry name" value="S1PRECEPTOR"/>
</dbReference>
<reference evidence="13" key="1">
    <citation type="submission" date="2025-08" db="UniProtKB">
        <authorList>
            <consortium name="Ensembl"/>
        </authorList>
    </citation>
    <scope>IDENTIFICATION</scope>
</reference>
<evidence type="ECO:0000256" key="4">
    <source>
        <dbReference type="ARBA" id="ARBA00022989"/>
    </source>
</evidence>
<keyword evidence="8" id="KW-0807">Transducer</keyword>
<feature type="region of interest" description="Disordered" evidence="10">
    <location>
        <begin position="345"/>
        <end position="380"/>
    </location>
</feature>
<evidence type="ECO:0000256" key="3">
    <source>
        <dbReference type="ARBA" id="ARBA00022692"/>
    </source>
</evidence>
<keyword evidence="9" id="KW-1015">Disulfide bond</keyword>
<evidence type="ECO:0000256" key="1">
    <source>
        <dbReference type="ARBA" id="ARBA00004651"/>
    </source>
</evidence>
<protein>
    <recommendedName>
        <fullName evidence="12">G-protein coupled receptors family 1 profile domain-containing protein</fullName>
    </recommendedName>
</protein>
<feature type="disulfide bond" evidence="9">
    <location>
        <begin position="295"/>
        <end position="300"/>
    </location>
</feature>